<dbReference type="Proteomes" id="UP000187209">
    <property type="component" value="Unassembled WGS sequence"/>
</dbReference>
<dbReference type="EMBL" id="MPUH01000081">
    <property type="protein sequence ID" value="OMJ91426.1"/>
    <property type="molecule type" value="Genomic_DNA"/>
</dbReference>
<gene>
    <name evidence="1" type="ORF">SteCoe_6006</name>
</gene>
<proteinExistence type="predicted"/>
<sequence>MHSSKSIRIRKCLISPEYERSVKMCLTPKEISRGLNTDFEVKSKIISDPFKNLQTGKKSRLKPIALKTNKKCIINESNASSSIKILESSRYEDYAKSPNKTFLPMLNKEKCNLKSNLRKVASFGVFEGLFPRKDLGGLDLGKLHKANFERKKRVTFCEKNLETFFSIMEEKDKAFGVGKATYN</sequence>
<evidence type="ECO:0000313" key="1">
    <source>
        <dbReference type="EMBL" id="OMJ91426.1"/>
    </source>
</evidence>
<protein>
    <submittedName>
        <fullName evidence="1">Uncharacterized protein</fullName>
    </submittedName>
</protein>
<comment type="caution">
    <text evidence="1">The sequence shown here is derived from an EMBL/GenBank/DDBJ whole genome shotgun (WGS) entry which is preliminary data.</text>
</comment>
<keyword evidence="2" id="KW-1185">Reference proteome</keyword>
<dbReference type="AlphaFoldDB" id="A0A1R2CQZ2"/>
<name>A0A1R2CQZ2_9CILI</name>
<evidence type="ECO:0000313" key="2">
    <source>
        <dbReference type="Proteomes" id="UP000187209"/>
    </source>
</evidence>
<reference evidence="1 2" key="1">
    <citation type="submission" date="2016-11" db="EMBL/GenBank/DDBJ databases">
        <title>The macronuclear genome of Stentor coeruleus: a giant cell with tiny introns.</title>
        <authorList>
            <person name="Slabodnick M."/>
            <person name="Ruby J.G."/>
            <person name="Reiff S.B."/>
            <person name="Swart E.C."/>
            <person name="Gosai S."/>
            <person name="Prabakaran S."/>
            <person name="Witkowska E."/>
            <person name="Larue G.E."/>
            <person name="Fisher S."/>
            <person name="Freeman R.M."/>
            <person name="Gunawardena J."/>
            <person name="Chu W."/>
            <person name="Stover N.A."/>
            <person name="Gregory B.D."/>
            <person name="Nowacki M."/>
            <person name="Derisi J."/>
            <person name="Roy S.W."/>
            <person name="Marshall W.F."/>
            <person name="Sood P."/>
        </authorList>
    </citation>
    <scope>NUCLEOTIDE SEQUENCE [LARGE SCALE GENOMIC DNA]</scope>
    <source>
        <strain evidence="1">WM001</strain>
    </source>
</reference>
<organism evidence="1 2">
    <name type="scientific">Stentor coeruleus</name>
    <dbReference type="NCBI Taxonomy" id="5963"/>
    <lineage>
        <taxon>Eukaryota</taxon>
        <taxon>Sar</taxon>
        <taxon>Alveolata</taxon>
        <taxon>Ciliophora</taxon>
        <taxon>Postciliodesmatophora</taxon>
        <taxon>Heterotrichea</taxon>
        <taxon>Heterotrichida</taxon>
        <taxon>Stentoridae</taxon>
        <taxon>Stentor</taxon>
    </lineage>
</organism>
<accession>A0A1R2CQZ2</accession>